<comment type="similarity">
    <text evidence="2">Belongs to the OSBP family.</text>
</comment>
<dbReference type="GO" id="GO:0032934">
    <property type="term" value="F:sterol binding"/>
    <property type="evidence" value="ECO:0007669"/>
    <property type="project" value="TreeGrafter"/>
</dbReference>
<evidence type="ECO:0000256" key="4">
    <source>
        <dbReference type="ARBA" id="ARBA00022553"/>
    </source>
</evidence>
<dbReference type="EMBL" id="CADCXV010001272">
    <property type="protein sequence ID" value="CAB0043114.1"/>
    <property type="molecule type" value="Genomic_DNA"/>
</dbReference>
<evidence type="ECO:0008006" key="15">
    <source>
        <dbReference type="Google" id="ProtNLM"/>
    </source>
</evidence>
<proteinExistence type="inferred from homology"/>
<evidence type="ECO:0000259" key="12">
    <source>
        <dbReference type="PROSITE" id="PS50157"/>
    </source>
</evidence>
<dbReference type="Gene3D" id="3.30.160.60">
    <property type="entry name" value="Classic Zinc Finger"/>
    <property type="match status" value="6"/>
</dbReference>
<evidence type="ECO:0000256" key="7">
    <source>
        <dbReference type="ARBA" id="ARBA00023136"/>
    </source>
</evidence>
<feature type="compositionally biased region" description="Polar residues" evidence="10">
    <location>
        <begin position="904"/>
        <end position="935"/>
    </location>
</feature>
<feature type="coiled-coil region" evidence="9">
    <location>
        <begin position="811"/>
        <end position="838"/>
    </location>
</feature>
<dbReference type="Pfam" id="PF00096">
    <property type="entry name" value="zf-C2H2"/>
    <property type="match status" value="4"/>
</dbReference>
<dbReference type="PANTHER" id="PTHR10972">
    <property type="entry name" value="OXYSTEROL-BINDING PROTEIN-RELATED"/>
    <property type="match status" value="1"/>
</dbReference>
<dbReference type="Pfam" id="PF00169">
    <property type="entry name" value="PH"/>
    <property type="match status" value="1"/>
</dbReference>
<feature type="compositionally biased region" description="Acidic residues" evidence="10">
    <location>
        <begin position="703"/>
        <end position="713"/>
    </location>
</feature>
<evidence type="ECO:0000256" key="3">
    <source>
        <dbReference type="ARBA" id="ARBA00022448"/>
    </source>
</evidence>
<feature type="domain" description="C2H2-type" evidence="12">
    <location>
        <begin position="418"/>
        <end position="437"/>
    </location>
</feature>
<keyword evidence="9" id="KW-0175">Coiled coil</keyword>
<dbReference type="GO" id="GO:0005886">
    <property type="term" value="C:plasma membrane"/>
    <property type="evidence" value="ECO:0007669"/>
    <property type="project" value="TreeGrafter"/>
</dbReference>
<evidence type="ECO:0000256" key="9">
    <source>
        <dbReference type="SAM" id="Coils"/>
    </source>
</evidence>
<dbReference type="InterPro" id="IPR037239">
    <property type="entry name" value="OSBP_sf"/>
</dbReference>
<organism evidence="13 14">
    <name type="scientific">Trichogramma brassicae</name>
    <dbReference type="NCBI Taxonomy" id="86971"/>
    <lineage>
        <taxon>Eukaryota</taxon>
        <taxon>Metazoa</taxon>
        <taxon>Ecdysozoa</taxon>
        <taxon>Arthropoda</taxon>
        <taxon>Hexapoda</taxon>
        <taxon>Insecta</taxon>
        <taxon>Pterygota</taxon>
        <taxon>Neoptera</taxon>
        <taxon>Endopterygota</taxon>
        <taxon>Hymenoptera</taxon>
        <taxon>Apocrita</taxon>
        <taxon>Proctotrupomorpha</taxon>
        <taxon>Chalcidoidea</taxon>
        <taxon>Trichogrammatidae</taxon>
        <taxon>Trichogramma</taxon>
    </lineage>
</organism>
<keyword evidence="6" id="KW-0446">Lipid-binding</keyword>
<feature type="compositionally biased region" description="Low complexity" evidence="10">
    <location>
        <begin position="969"/>
        <end position="989"/>
    </location>
</feature>
<evidence type="ECO:0000313" key="13">
    <source>
        <dbReference type="EMBL" id="CAB0043114.1"/>
    </source>
</evidence>
<dbReference type="CDD" id="cd13284">
    <property type="entry name" value="PH_OSBP_ORP4"/>
    <property type="match status" value="1"/>
</dbReference>
<dbReference type="InterPro" id="IPR011993">
    <property type="entry name" value="PH-like_dom_sf"/>
</dbReference>
<feature type="compositionally biased region" description="Low complexity" evidence="10">
    <location>
        <begin position="939"/>
        <end position="950"/>
    </location>
</feature>
<feature type="compositionally biased region" description="Low complexity" evidence="10">
    <location>
        <begin position="298"/>
        <end position="317"/>
    </location>
</feature>
<feature type="domain" description="C2H2-type" evidence="12">
    <location>
        <begin position="348"/>
        <end position="376"/>
    </location>
</feature>
<evidence type="ECO:0000259" key="11">
    <source>
        <dbReference type="PROSITE" id="PS50003"/>
    </source>
</evidence>
<feature type="domain" description="C2H2-type" evidence="12">
    <location>
        <begin position="213"/>
        <end position="241"/>
    </location>
</feature>
<evidence type="ECO:0000256" key="6">
    <source>
        <dbReference type="ARBA" id="ARBA00023121"/>
    </source>
</evidence>
<dbReference type="InterPro" id="IPR000648">
    <property type="entry name" value="Oxysterol-bd"/>
</dbReference>
<evidence type="ECO:0000256" key="5">
    <source>
        <dbReference type="ARBA" id="ARBA00023055"/>
    </source>
</evidence>
<feature type="domain" description="C2H2-type" evidence="12">
    <location>
        <begin position="242"/>
        <end position="270"/>
    </location>
</feature>
<dbReference type="FunFam" id="2.40.160.120:FF:000003">
    <property type="entry name" value="Oxysterol-binding protein"/>
    <property type="match status" value="1"/>
</dbReference>
<feature type="domain" description="C2H2-type" evidence="12">
    <location>
        <begin position="271"/>
        <end position="299"/>
    </location>
</feature>
<dbReference type="PROSITE" id="PS00028">
    <property type="entry name" value="ZINC_FINGER_C2H2_1"/>
    <property type="match status" value="6"/>
</dbReference>
<dbReference type="PANTHER" id="PTHR10972:SF205">
    <property type="entry name" value="OXYSTEROL-BINDING PROTEIN 1"/>
    <property type="match status" value="1"/>
</dbReference>
<name>A0A6H5IZM6_9HYME</name>
<dbReference type="GO" id="GO:0006869">
    <property type="term" value="P:lipid transport"/>
    <property type="evidence" value="ECO:0007669"/>
    <property type="project" value="UniProtKB-KW"/>
</dbReference>
<feature type="domain" description="C2H2-type" evidence="12">
    <location>
        <begin position="319"/>
        <end position="347"/>
    </location>
</feature>
<dbReference type="SMART" id="SM00233">
    <property type="entry name" value="PH"/>
    <property type="match status" value="1"/>
</dbReference>
<keyword evidence="8" id="KW-0479">Metal-binding</keyword>
<evidence type="ECO:0000256" key="8">
    <source>
        <dbReference type="PROSITE-ProRule" id="PRU00042"/>
    </source>
</evidence>
<reference evidence="13 14" key="1">
    <citation type="submission" date="2020-02" db="EMBL/GenBank/DDBJ databases">
        <authorList>
            <person name="Ferguson B K."/>
        </authorList>
    </citation>
    <scope>NUCLEOTIDE SEQUENCE [LARGE SCALE GENOMIC DNA]</scope>
</reference>
<dbReference type="Pfam" id="PF01237">
    <property type="entry name" value="Oxysterol_BP"/>
    <property type="match status" value="1"/>
</dbReference>
<feature type="domain" description="C2H2-type" evidence="12">
    <location>
        <begin position="184"/>
        <end position="212"/>
    </location>
</feature>
<keyword evidence="4" id="KW-0597">Phosphoprotein</keyword>
<feature type="compositionally biased region" description="Polar residues" evidence="10">
    <location>
        <begin position="956"/>
        <end position="968"/>
    </location>
</feature>
<feature type="domain" description="PH" evidence="11">
    <location>
        <begin position="603"/>
        <end position="696"/>
    </location>
</feature>
<feature type="region of interest" description="Disordered" evidence="10">
    <location>
        <begin position="702"/>
        <end position="725"/>
    </location>
</feature>
<feature type="compositionally biased region" description="Basic and acidic residues" evidence="10">
    <location>
        <begin position="894"/>
        <end position="903"/>
    </location>
</feature>
<dbReference type="GO" id="GO:0008270">
    <property type="term" value="F:zinc ion binding"/>
    <property type="evidence" value="ECO:0007669"/>
    <property type="project" value="UniProtKB-KW"/>
</dbReference>
<dbReference type="SUPFAM" id="SSF57667">
    <property type="entry name" value="beta-beta-alpha zinc fingers"/>
    <property type="match status" value="4"/>
</dbReference>
<evidence type="ECO:0000256" key="1">
    <source>
        <dbReference type="ARBA" id="ARBA00004170"/>
    </source>
</evidence>
<gene>
    <name evidence="13" type="ORF">TBRA_LOCUS14702</name>
</gene>
<dbReference type="OrthoDB" id="1854502at2759"/>
<dbReference type="GO" id="GO:0097038">
    <property type="term" value="C:perinuclear endoplasmic reticulum"/>
    <property type="evidence" value="ECO:0007669"/>
    <property type="project" value="TreeGrafter"/>
</dbReference>
<keyword evidence="5" id="KW-0445">Lipid transport</keyword>
<evidence type="ECO:0000256" key="10">
    <source>
        <dbReference type="SAM" id="MobiDB-lite"/>
    </source>
</evidence>
<dbReference type="PROSITE" id="PS50003">
    <property type="entry name" value="PH_DOMAIN"/>
    <property type="match status" value="1"/>
</dbReference>
<evidence type="ECO:0000256" key="2">
    <source>
        <dbReference type="ARBA" id="ARBA00008842"/>
    </source>
</evidence>
<sequence>MLNIVGTESFLQNSTNNINNNHNNNNNNNNNFFVDGGGGGCNDDEEEWRLISSLIDKCADDPILADHFEEIANVIADNCITDFSHVTNSSEDDDDEAVADILFDLISNDDNDCSSSSVDTTASSTGFNSGSEKLPANDTIAPVPIDLEHDLSYQVDCSDGQEILDDAAVVVDSIGNGNGTAANHNCTECKKKFKKKAYLRQHFINVHLKLKLFQCSVCDMTFGYENVLKKHEETVHSGLQRHSCQVCGRKFGKSANLKRHLINVHLELKSFRCETCNARFTQKVALRRHQLTQHHRNSANQNSNENNSDSSSSSSSNGPMCDQCGKTFGSNYHLSRHKTTVHAGIRAFGCEQCKKSFAQKEDLIKHRARLHSDEKRYRCELCCSSSSGDADAATACRFATKDDLTRHRRSVHEKAKFFNCDSCDKAFGRRYYLLRHKAKYFPSLSSINKILVLIENIQSLYGITNEELKKNIGPEQIMLKKLNFQMKMHILTIVHTTSSSQTRQLEERIKLPRRRRRSNAWCWPRRKRKSSNSSSSAAVLASATAAATTATALANNRLQRLRRQSETTANTMAANNTLLAASLAANIASTTPSTVSDVKLQNAGGKKGWLFKWTNYLKGYQRRWFVLSDGKLSYYRNPGEMSHTCRGTIMLHGALIHTVDASTFVVSNGGTQTFHIKAATEVERQEWVTALELAKAKAIQAMETEEEEEEFQESENQRGDGHVSTQIKDLTKKLETLQNWNDLLTKRGTMLQRALGELETLEALSPEATAKIKVVNEKAAQFKIAASAMIKSSDEYLTLAQQQEPKWKRMLQHERDQKVRIEKMVEQLARQHSHLEEAAQHALPPHALASHRSSHVGANTSPSEDDEDNAEFYDAQESGDTFTLSLQPAEEEAVERAERERNDSQASDDGSSSEGDPNNLLSTNQSDSYLSLTSEQQREQQQQQQKQQQQLVPKSPTGTSEVDATAWQSNNGSNVVGVSGLSSSTTPTSTAVVKRKRRTRVPDKPEYPLNLWSIMKNCIGKELSKIPMPVNFSEPLSMLQRLTEDYEYAEILDRAAECTDICEQMAYVAAFTVSAYSTTASRTGKPFNPLLGETYECDRTDDLGWRAVSEQVSHHPPMVAQYCEGRAWRCWQEFTMSSKFRGKYLQIIPLGTAHLEFKNGQSHYTWRKVTTTVHNIIVGKLWVDQSGDMDIVDHKQGIKCHLKYIPYSYFSRDSQRKVKGVVMNAEKEVKWVIQGTWDTKIEIAPVISTSGSPDNPVYKTGPYVCAWKRRMPAEDCDKFYYFTELACQLNEPEDNTAPTDSRLRPDQRLMENGQWDEANTEKLRLEEKQRAVRRARENEVEQLAAQGIPYTGYEPIWFKKQHDHFTDSLCHMYSGQYWDCKSKQDWTRCPNIF</sequence>
<protein>
    <recommendedName>
        <fullName evidence="15">Oxysterol-binding protein</fullName>
    </recommendedName>
</protein>
<accession>A0A6H5IZM6</accession>
<keyword evidence="8" id="KW-0863">Zinc-finger</keyword>
<dbReference type="SUPFAM" id="SSF50729">
    <property type="entry name" value="PH domain-like"/>
    <property type="match status" value="1"/>
</dbReference>
<dbReference type="PROSITE" id="PS50157">
    <property type="entry name" value="ZINC_FINGER_C2H2_2"/>
    <property type="match status" value="7"/>
</dbReference>
<keyword evidence="3" id="KW-0813">Transport</keyword>
<dbReference type="InterPro" id="IPR036236">
    <property type="entry name" value="Znf_C2H2_sf"/>
</dbReference>
<feature type="region of interest" description="Disordered" evidence="10">
    <location>
        <begin position="290"/>
        <end position="319"/>
    </location>
</feature>
<feature type="region of interest" description="Disordered" evidence="10">
    <location>
        <begin position="887"/>
        <end position="1000"/>
    </location>
</feature>
<keyword evidence="14" id="KW-1185">Reference proteome</keyword>
<comment type="subcellular location">
    <subcellularLocation>
        <location evidence="1">Membrane</location>
        <topology evidence="1">Peripheral membrane protein</topology>
    </subcellularLocation>
</comment>
<dbReference type="Gene3D" id="2.30.29.30">
    <property type="entry name" value="Pleckstrin-homology domain (PH domain)/Phosphotyrosine-binding domain (PTB)"/>
    <property type="match status" value="1"/>
</dbReference>
<dbReference type="Gene3D" id="2.40.160.120">
    <property type="match status" value="1"/>
</dbReference>
<dbReference type="Proteomes" id="UP000479190">
    <property type="component" value="Unassembled WGS sequence"/>
</dbReference>
<dbReference type="SUPFAM" id="SSF144000">
    <property type="entry name" value="Oxysterol-binding protein-like"/>
    <property type="match status" value="1"/>
</dbReference>
<keyword evidence="7" id="KW-0472">Membrane</keyword>
<dbReference type="SMART" id="SM00355">
    <property type="entry name" value="ZnF_C2H2"/>
    <property type="match status" value="8"/>
</dbReference>
<keyword evidence="8" id="KW-0862">Zinc</keyword>
<dbReference type="InterPro" id="IPR001849">
    <property type="entry name" value="PH_domain"/>
</dbReference>
<dbReference type="GO" id="GO:0005829">
    <property type="term" value="C:cytosol"/>
    <property type="evidence" value="ECO:0007669"/>
    <property type="project" value="TreeGrafter"/>
</dbReference>
<evidence type="ECO:0000313" key="14">
    <source>
        <dbReference type="Proteomes" id="UP000479190"/>
    </source>
</evidence>
<dbReference type="InterPro" id="IPR013087">
    <property type="entry name" value="Znf_C2H2_type"/>
</dbReference>
<feature type="region of interest" description="Disordered" evidence="10">
    <location>
        <begin position="849"/>
        <end position="868"/>
    </location>
</feature>